<feature type="transmembrane region" description="Helical" evidence="1">
    <location>
        <begin position="367"/>
        <end position="390"/>
    </location>
</feature>
<feature type="transmembrane region" description="Helical" evidence="1">
    <location>
        <begin position="284"/>
        <end position="305"/>
    </location>
</feature>
<dbReference type="EMBL" id="SPLM01000110">
    <property type="protein sequence ID" value="TMW58933.1"/>
    <property type="molecule type" value="Genomic_DNA"/>
</dbReference>
<feature type="transmembrane region" description="Helical" evidence="1">
    <location>
        <begin position="29"/>
        <end position="49"/>
    </location>
</feature>
<evidence type="ECO:0000256" key="1">
    <source>
        <dbReference type="SAM" id="Phobius"/>
    </source>
</evidence>
<proteinExistence type="predicted"/>
<dbReference type="Proteomes" id="UP000794436">
    <property type="component" value="Unassembled WGS sequence"/>
</dbReference>
<name>A0A8K1FHN0_PYTOL</name>
<keyword evidence="1" id="KW-1133">Transmembrane helix</keyword>
<feature type="transmembrane region" description="Helical" evidence="1">
    <location>
        <begin position="325"/>
        <end position="346"/>
    </location>
</feature>
<evidence type="ECO:0000313" key="2">
    <source>
        <dbReference type="EMBL" id="TMW58933.1"/>
    </source>
</evidence>
<organism evidence="2 3">
    <name type="scientific">Pythium oligandrum</name>
    <name type="common">Mycoparasitic fungus</name>
    <dbReference type="NCBI Taxonomy" id="41045"/>
    <lineage>
        <taxon>Eukaryota</taxon>
        <taxon>Sar</taxon>
        <taxon>Stramenopiles</taxon>
        <taxon>Oomycota</taxon>
        <taxon>Peronosporomycetes</taxon>
        <taxon>Pythiales</taxon>
        <taxon>Pythiaceae</taxon>
        <taxon>Pythium</taxon>
    </lineage>
</organism>
<keyword evidence="3" id="KW-1185">Reference proteome</keyword>
<protein>
    <submittedName>
        <fullName evidence="2">Uncharacterized protein</fullName>
    </submittedName>
</protein>
<dbReference type="AlphaFoldDB" id="A0A8K1FHN0"/>
<keyword evidence="1" id="KW-0812">Transmembrane</keyword>
<feature type="transmembrane region" description="Helical" evidence="1">
    <location>
        <begin position="432"/>
        <end position="453"/>
    </location>
</feature>
<keyword evidence="1" id="KW-0472">Membrane</keyword>
<reference evidence="2" key="1">
    <citation type="submission" date="2019-03" db="EMBL/GenBank/DDBJ databases">
        <title>Long read genome sequence of the mycoparasitic Pythium oligandrum ATCC 38472 isolated from sugarbeet rhizosphere.</title>
        <authorList>
            <person name="Gaulin E."/>
        </authorList>
    </citation>
    <scope>NUCLEOTIDE SEQUENCE</scope>
    <source>
        <strain evidence="2">ATCC 38472_TT</strain>
    </source>
</reference>
<accession>A0A8K1FHN0</accession>
<comment type="caution">
    <text evidence="2">The sequence shown here is derived from an EMBL/GenBank/DDBJ whole genome shotgun (WGS) entry which is preliminary data.</text>
</comment>
<feature type="transmembrane region" description="Helical" evidence="1">
    <location>
        <begin position="70"/>
        <end position="93"/>
    </location>
</feature>
<evidence type="ECO:0000313" key="3">
    <source>
        <dbReference type="Proteomes" id="UP000794436"/>
    </source>
</evidence>
<gene>
    <name evidence="2" type="ORF">Poli38472_007078</name>
</gene>
<sequence length="560" mass="63245">MVLNFIHSAFQVALLVAASEIIGVFPVPFSTTLIMPIYAAFCWITRLYVARKQLWDKADVAKALQYRTKLLKLFHMITFIIQSMTAYAVFATIFSHIPAAYQLLMAICLQFLKAWIRNKLWVKAQIHDSGGDLAAIHVATNCSFFHSIFTATCMQTSKSVYTLVFLIMWGVVKDILAFQAIRHRMNEVDRLQCTVSRLSRGSLDTRKARTQLLQRIVPSVLPPRTKSAGALPSLAVESAYIPLRVMAARLRASSSDLNPIKELTPVEIEYLDRLTQLYHCREVLLWRMFTSLFVPCFYFITALAIHQLPSAPYVGFIGMANIHVLSQRIGSQLAVRAVIGLIYGRILRRSGHLRAMDQCLFILEHQFVPLQTGCIIIALGVFAFSVTHYGNDTTFQFEWLKHHAVNTTTSLPATDFQAQVHLPQFYYPPGKAVLLNLVHSAFQIVLLIATAEIIDVFPVPFSTTLIMPVYAAFSWITRLYVAWKEVWDPHDPAKAVQYRAKLFQDFQMITSVIHSMNAYAVFAAIFSRIPAAYQFLMAICLQFLPQGLDPQQALGQGTNP</sequence>
<feature type="transmembrane region" description="Helical" evidence="1">
    <location>
        <begin position="465"/>
        <end position="483"/>
    </location>
</feature>
<feature type="transmembrane region" description="Helical" evidence="1">
    <location>
        <begin position="518"/>
        <end position="544"/>
    </location>
</feature>